<organism evidence="1 2">
    <name type="scientific">Lactuca saligna</name>
    <name type="common">Willowleaf lettuce</name>
    <dbReference type="NCBI Taxonomy" id="75948"/>
    <lineage>
        <taxon>Eukaryota</taxon>
        <taxon>Viridiplantae</taxon>
        <taxon>Streptophyta</taxon>
        <taxon>Embryophyta</taxon>
        <taxon>Tracheophyta</taxon>
        <taxon>Spermatophyta</taxon>
        <taxon>Magnoliopsida</taxon>
        <taxon>eudicotyledons</taxon>
        <taxon>Gunneridae</taxon>
        <taxon>Pentapetalae</taxon>
        <taxon>asterids</taxon>
        <taxon>campanulids</taxon>
        <taxon>Asterales</taxon>
        <taxon>Asteraceae</taxon>
        <taxon>Cichorioideae</taxon>
        <taxon>Cichorieae</taxon>
        <taxon>Lactucinae</taxon>
        <taxon>Lactuca</taxon>
    </lineage>
</organism>
<dbReference type="Proteomes" id="UP001177003">
    <property type="component" value="Chromosome 4"/>
</dbReference>
<protein>
    <submittedName>
        <fullName evidence="1">Uncharacterized protein</fullName>
    </submittedName>
</protein>
<dbReference type="AlphaFoldDB" id="A0AA35YWU6"/>
<keyword evidence="2" id="KW-1185">Reference proteome</keyword>
<name>A0AA35YWU6_LACSI</name>
<sequence>MDYSPFYSKACQKGFQVVIVQASYSVSILVSSLIFTDLTVPTTSSISTPPKVPIVKSFLEEIRTSGIPSNTYDVVSNSNIGVTYEQPSSMVRPFDHDTDVLFGDDPEPITDFVFQLFSVNFNSDDDDTPMTKAEKQALAALREDIKLNNTDLNLSITQQLTKIQNYLAAEN</sequence>
<proteinExistence type="predicted"/>
<evidence type="ECO:0000313" key="1">
    <source>
        <dbReference type="EMBL" id="CAI9281736.1"/>
    </source>
</evidence>
<accession>A0AA35YWU6</accession>
<dbReference type="EMBL" id="OX465080">
    <property type="protein sequence ID" value="CAI9281736.1"/>
    <property type="molecule type" value="Genomic_DNA"/>
</dbReference>
<reference evidence="1" key="1">
    <citation type="submission" date="2023-04" db="EMBL/GenBank/DDBJ databases">
        <authorList>
            <person name="Vijverberg K."/>
            <person name="Xiong W."/>
            <person name="Schranz E."/>
        </authorList>
    </citation>
    <scope>NUCLEOTIDE SEQUENCE</scope>
</reference>
<evidence type="ECO:0000313" key="2">
    <source>
        <dbReference type="Proteomes" id="UP001177003"/>
    </source>
</evidence>
<gene>
    <name evidence="1" type="ORF">LSALG_LOCUS21417</name>
</gene>